<dbReference type="PANTHER" id="PTHR46600">
    <property type="entry name" value="THAP DOMAIN-CONTAINING"/>
    <property type="match status" value="1"/>
</dbReference>
<evidence type="ECO:0000256" key="12">
    <source>
        <dbReference type="PROSITE-ProRule" id="PRU00309"/>
    </source>
</evidence>
<evidence type="ECO:0000313" key="16">
    <source>
        <dbReference type="EMBL" id="MBY09737.1"/>
    </source>
</evidence>
<dbReference type="InterPro" id="IPR006612">
    <property type="entry name" value="THAP_Znf"/>
</dbReference>
<dbReference type="SMART" id="SM00980">
    <property type="entry name" value="THAP"/>
    <property type="match status" value="1"/>
</dbReference>
<dbReference type="PROSITE" id="PS50950">
    <property type="entry name" value="ZF_THAP"/>
    <property type="match status" value="1"/>
</dbReference>
<evidence type="ECO:0000256" key="11">
    <source>
        <dbReference type="ARBA" id="ARBA00023306"/>
    </source>
</evidence>
<comment type="subcellular location">
    <subcellularLocation>
        <location evidence="1">Nucleus</location>
        <location evidence="1">Nucleoplasm</location>
    </subcellularLocation>
</comment>
<evidence type="ECO:0000256" key="3">
    <source>
        <dbReference type="ARBA" id="ARBA00022723"/>
    </source>
</evidence>
<dbReference type="PANTHER" id="PTHR46600:SF1">
    <property type="entry name" value="THAP DOMAIN-CONTAINING PROTEIN 1"/>
    <property type="match status" value="1"/>
</dbReference>
<keyword evidence="9" id="KW-0804">Transcription</keyword>
<keyword evidence="4 12" id="KW-0863">Zinc-finger</keyword>
<dbReference type="AlphaFoldDB" id="A0A2R5LK77"/>
<feature type="coiled-coil region" evidence="13">
    <location>
        <begin position="319"/>
        <end position="346"/>
    </location>
</feature>
<name>A0A2R5LK77_9ACAR</name>
<feature type="compositionally biased region" description="Acidic residues" evidence="14">
    <location>
        <begin position="215"/>
        <end position="224"/>
    </location>
</feature>
<keyword evidence="8 12" id="KW-0238">DNA-binding</keyword>
<evidence type="ECO:0000256" key="14">
    <source>
        <dbReference type="SAM" id="MobiDB-lite"/>
    </source>
</evidence>
<evidence type="ECO:0000256" key="2">
    <source>
        <dbReference type="ARBA" id="ARBA00006177"/>
    </source>
</evidence>
<dbReference type="EMBL" id="GGLE01005611">
    <property type="protein sequence ID" value="MBY09737.1"/>
    <property type="molecule type" value="Transcribed_RNA"/>
</dbReference>
<dbReference type="GO" id="GO:0005654">
    <property type="term" value="C:nucleoplasm"/>
    <property type="evidence" value="ECO:0007669"/>
    <property type="project" value="UniProtKB-SubCell"/>
</dbReference>
<feature type="region of interest" description="Disordered" evidence="14">
    <location>
        <begin position="274"/>
        <end position="298"/>
    </location>
</feature>
<dbReference type="SUPFAM" id="SSF57716">
    <property type="entry name" value="Glucocorticoid receptor-like (DNA-binding domain)"/>
    <property type="match status" value="1"/>
</dbReference>
<keyword evidence="6" id="KW-0805">Transcription regulation</keyword>
<protein>
    <recommendedName>
        <fullName evidence="15">THAP-type domain-containing protein</fullName>
    </recommendedName>
</protein>
<keyword evidence="7 13" id="KW-0175">Coiled coil</keyword>
<evidence type="ECO:0000256" key="4">
    <source>
        <dbReference type="ARBA" id="ARBA00022771"/>
    </source>
</evidence>
<feature type="region of interest" description="Disordered" evidence="14">
    <location>
        <begin position="81"/>
        <end position="132"/>
    </location>
</feature>
<evidence type="ECO:0000256" key="13">
    <source>
        <dbReference type="SAM" id="Coils"/>
    </source>
</evidence>
<evidence type="ECO:0000256" key="9">
    <source>
        <dbReference type="ARBA" id="ARBA00023163"/>
    </source>
</evidence>
<evidence type="ECO:0000256" key="8">
    <source>
        <dbReference type="ARBA" id="ARBA00023125"/>
    </source>
</evidence>
<reference evidence="16" key="1">
    <citation type="submission" date="2018-03" db="EMBL/GenBank/DDBJ databases">
        <title>The relapsing fever spirochete Borrelia turicatae persists in the highly oxidative environment of its soft-bodied tick vector.</title>
        <authorList>
            <person name="Bourret T.J."/>
            <person name="Boyle W.K."/>
            <person name="Valenzuela J.G."/>
            <person name="Oliveira F."/>
            <person name="Lopez J.E."/>
        </authorList>
    </citation>
    <scope>NUCLEOTIDE SEQUENCE</scope>
    <source>
        <strain evidence="16">Kansas strain/isolate</strain>
        <tissue evidence="16">Salivary glands</tissue>
    </source>
</reference>
<evidence type="ECO:0000256" key="5">
    <source>
        <dbReference type="ARBA" id="ARBA00022833"/>
    </source>
</evidence>
<feature type="region of interest" description="Disordered" evidence="14">
    <location>
        <begin position="200"/>
        <end position="228"/>
    </location>
</feature>
<keyword evidence="10" id="KW-0539">Nucleus</keyword>
<keyword evidence="3" id="KW-0479">Metal-binding</keyword>
<dbReference type="GO" id="GO:0008270">
    <property type="term" value="F:zinc ion binding"/>
    <property type="evidence" value="ECO:0007669"/>
    <property type="project" value="UniProtKB-KW"/>
</dbReference>
<proteinExistence type="inferred from homology"/>
<organism evidence="16">
    <name type="scientific">Ornithodoros turicata</name>
    <dbReference type="NCBI Taxonomy" id="34597"/>
    <lineage>
        <taxon>Eukaryota</taxon>
        <taxon>Metazoa</taxon>
        <taxon>Ecdysozoa</taxon>
        <taxon>Arthropoda</taxon>
        <taxon>Chelicerata</taxon>
        <taxon>Arachnida</taxon>
        <taxon>Acari</taxon>
        <taxon>Parasitiformes</taxon>
        <taxon>Ixodida</taxon>
        <taxon>Ixodoidea</taxon>
        <taxon>Argasidae</taxon>
        <taxon>Ornithodorinae</taxon>
        <taxon>Ornithodoros</taxon>
    </lineage>
</organism>
<keyword evidence="5" id="KW-0862">Zinc</keyword>
<sequence>MGKCCIPTCRNSVVREPGLTFHQIPSNEPWRTEWIDVLGEQGVNCLTEWTLVCAEHFTHEDYKMTARKNFLLQTAVPSIFNPTIDSAPPPKKRGRKPKSQQNIQRSFAETSRPDVDEEYDPSCPRRTGRQRKRKVYKDMVVFMPNPSSDAEDGAVQRREGELPTVLAEISDGDGTHPVQITIPATDEPIAYRTEMIRSEEVDYESSGSADRNEAESEDQAEDAEVDKQDGEAVEFILTSDALVSNSTTTTVSTRTESCAAQEPPKNLNVIVFSSRPRPTTSDRPCKVSRPAADEAEEPRPKRRCCQIQAQRLVFYKSVIVKLRKRVLALEASLQEKEKEIEALTNKDGKS</sequence>
<evidence type="ECO:0000256" key="7">
    <source>
        <dbReference type="ARBA" id="ARBA00023054"/>
    </source>
</evidence>
<comment type="similarity">
    <text evidence="2">Belongs to the THAP1 family.</text>
</comment>
<dbReference type="Gene3D" id="6.20.210.20">
    <property type="entry name" value="THAP domain"/>
    <property type="match status" value="1"/>
</dbReference>
<evidence type="ECO:0000256" key="10">
    <source>
        <dbReference type="ARBA" id="ARBA00023242"/>
    </source>
</evidence>
<dbReference type="InterPro" id="IPR038441">
    <property type="entry name" value="THAP_Znf_sf"/>
</dbReference>
<evidence type="ECO:0000256" key="6">
    <source>
        <dbReference type="ARBA" id="ARBA00023015"/>
    </source>
</evidence>
<dbReference type="Pfam" id="PF05485">
    <property type="entry name" value="THAP"/>
    <property type="match status" value="1"/>
</dbReference>
<feature type="domain" description="THAP-type" evidence="15">
    <location>
        <begin position="1"/>
        <end position="80"/>
    </location>
</feature>
<dbReference type="GO" id="GO:0043565">
    <property type="term" value="F:sequence-specific DNA binding"/>
    <property type="evidence" value="ECO:0007669"/>
    <property type="project" value="InterPro"/>
</dbReference>
<feature type="compositionally biased region" description="Polar residues" evidence="14">
    <location>
        <begin position="99"/>
        <end position="109"/>
    </location>
</feature>
<dbReference type="InterPro" id="IPR026516">
    <property type="entry name" value="THAP1/10"/>
</dbReference>
<accession>A0A2R5LK77</accession>
<evidence type="ECO:0000256" key="1">
    <source>
        <dbReference type="ARBA" id="ARBA00004642"/>
    </source>
</evidence>
<keyword evidence="11" id="KW-0131">Cell cycle</keyword>
<evidence type="ECO:0000259" key="15">
    <source>
        <dbReference type="PROSITE" id="PS50950"/>
    </source>
</evidence>